<keyword evidence="2" id="KW-1133">Transmembrane helix</keyword>
<dbReference type="EMBL" id="JAAMPI010002426">
    <property type="protein sequence ID" value="KAF4613421.1"/>
    <property type="molecule type" value="Genomic_DNA"/>
</dbReference>
<dbReference type="Pfam" id="PF24800">
    <property type="entry name" value="DUF7702"/>
    <property type="match status" value="1"/>
</dbReference>
<proteinExistence type="predicted"/>
<feature type="transmembrane region" description="Helical" evidence="2">
    <location>
        <begin position="191"/>
        <end position="211"/>
    </location>
</feature>
<feature type="transmembrane region" description="Helical" evidence="2">
    <location>
        <begin position="88"/>
        <end position="108"/>
    </location>
</feature>
<organism evidence="4 5">
    <name type="scientific">Cudoniella acicularis</name>
    <dbReference type="NCBI Taxonomy" id="354080"/>
    <lineage>
        <taxon>Eukaryota</taxon>
        <taxon>Fungi</taxon>
        <taxon>Dikarya</taxon>
        <taxon>Ascomycota</taxon>
        <taxon>Pezizomycotina</taxon>
        <taxon>Leotiomycetes</taxon>
        <taxon>Helotiales</taxon>
        <taxon>Tricladiaceae</taxon>
        <taxon>Cudoniella</taxon>
    </lineage>
</organism>
<sequence>MSGHEDEQKRLLKRWEAELADYTSAFITGGPVVLAFQNDNTSIGLLITALILLSVGLIPLLVSTLGLIRLILTDNPQLKLDPVRIAKLTRLGFIVAATLICVGGGLAQEPEGRYLTVAGNAVLAVILVVMIFILLLIWRDSEKLIPYTKKALTHATLAMPLLVVRTVYALVGLATESDTTSLWSPVYGNAALFAVMCLVAEYIVLCLYMWIGLSIPRKPGKVEKRGNRLCVRSAETETGTPRLPMWNVDGGWWMVCDEDLPRCSGCVRRGKECTRTYGSTKKDVRFVQVTGEVIDGTAGVFATRSKDAIVPSNISSSSSPTSGSMGDDGRVVVAPKTAPTQLSLLFPSSEQVSLLARWAAMMYRDLGDIGIAPMDNHWCFSNWTIYIPHYIGISPALDDAAKCYLDCKLAFADPTDANLLAVQTSKFKAFSSVRLALETKGSRPVKGNILLAVHLLYVIEALMLRSHSTMVTHVKGLISLLNEYKKNLEASDADGNLISSETQMTSTQLFPALVNGEDHGLDSPNWLDSQLPPSNPSATVTSHQTTQQAWETMVQSYVAIPRLARLIRHLQASPENANPEQQVIDLARHLYATTIDPNFFSEATSLGELWVEPTILDDLADVMPTSYGFKSSKLVSLLAIYWMARLLICGLVEKLVSTVPSTSLFFDGDKVEVEDIGIASEVLMMVQYVFTGLAGTDSDMVRIKQLQLLSLLQTACGAWYRMGKRAETLAQEESSREERERKIQRARKMKRLCLDLGNRLIRCTQLPFMDMESMEAISEMFAGGPIIQCEFPDG</sequence>
<feature type="transmembrane region" description="Helical" evidence="2">
    <location>
        <begin position="151"/>
        <end position="171"/>
    </location>
</feature>
<feature type="domain" description="DUF7702" evidence="3">
    <location>
        <begin position="27"/>
        <end position="215"/>
    </location>
</feature>
<dbReference type="InterPro" id="IPR056119">
    <property type="entry name" value="DUF7702"/>
</dbReference>
<keyword evidence="1" id="KW-0539">Nucleus</keyword>
<gene>
    <name evidence="4" type="ORF">G7Y89_g15466</name>
</gene>
<evidence type="ECO:0000256" key="1">
    <source>
        <dbReference type="ARBA" id="ARBA00023242"/>
    </source>
</evidence>
<dbReference type="CDD" id="cd00067">
    <property type="entry name" value="GAL4"/>
    <property type="match status" value="1"/>
</dbReference>
<evidence type="ECO:0000313" key="4">
    <source>
        <dbReference type="EMBL" id="KAF4613421.1"/>
    </source>
</evidence>
<protein>
    <recommendedName>
        <fullName evidence="3">DUF7702 domain-containing protein</fullName>
    </recommendedName>
</protein>
<keyword evidence="2" id="KW-0472">Membrane</keyword>
<dbReference type="OrthoDB" id="2560628at2759"/>
<evidence type="ECO:0000256" key="2">
    <source>
        <dbReference type="SAM" id="Phobius"/>
    </source>
</evidence>
<comment type="caution">
    <text evidence="4">The sequence shown here is derived from an EMBL/GenBank/DDBJ whole genome shotgun (WGS) entry which is preliminary data.</text>
</comment>
<dbReference type="GO" id="GO:0008270">
    <property type="term" value="F:zinc ion binding"/>
    <property type="evidence" value="ECO:0007669"/>
    <property type="project" value="InterPro"/>
</dbReference>
<dbReference type="PANTHER" id="PTHR42109">
    <property type="entry name" value="UNPLACED GENOMIC SCAFFOLD UM_SCAF_CONTIG_1.265, WHOLE GENOME SHOTGUN SEQUENCE"/>
    <property type="match status" value="1"/>
</dbReference>
<feature type="transmembrane region" description="Helical" evidence="2">
    <location>
        <begin position="114"/>
        <end position="139"/>
    </location>
</feature>
<name>A0A8H4VJQ6_9HELO</name>
<dbReference type="PANTHER" id="PTHR42109:SF2">
    <property type="entry name" value="INTEGRAL MEMBRANE PROTEIN"/>
    <property type="match status" value="1"/>
</dbReference>
<dbReference type="Proteomes" id="UP000566819">
    <property type="component" value="Unassembled WGS sequence"/>
</dbReference>
<dbReference type="InterPro" id="IPR001138">
    <property type="entry name" value="Zn2Cys6_DnaBD"/>
</dbReference>
<reference evidence="4 5" key="1">
    <citation type="submission" date="2020-03" db="EMBL/GenBank/DDBJ databases">
        <title>Draft Genome Sequence of Cudoniella acicularis.</title>
        <authorList>
            <person name="Buettner E."/>
            <person name="Kellner H."/>
        </authorList>
    </citation>
    <scope>NUCLEOTIDE SEQUENCE [LARGE SCALE GENOMIC DNA]</scope>
    <source>
        <strain evidence="4 5">DSM 108380</strain>
    </source>
</reference>
<accession>A0A8H4VJQ6</accession>
<feature type="transmembrane region" description="Helical" evidence="2">
    <location>
        <begin position="43"/>
        <end position="68"/>
    </location>
</feature>
<evidence type="ECO:0000259" key="3">
    <source>
        <dbReference type="Pfam" id="PF24800"/>
    </source>
</evidence>
<evidence type="ECO:0000313" key="5">
    <source>
        <dbReference type="Proteomes" id="UP000566819"/>
    </source>
</evidence>
<dbReference type="GO" id="GO:0000981">
    <property type="term" value="F:DNA-binding transcription factor activity, RNA polymerase II-specific"/>
    <property type="evidence" value="ECO:0007669"/>
    <property type="project" value="InterPro"/>
</dbReference>
<keyword evidence="5" id="KW-1185">Reference proteome</keyword>
<dbReference type="AlphaFoldDB" id="A0A8H4VJQ6"/>
<keyword evidence="2" id="KW-0812">Transmembrane</keyword>